<feature type="repeat" description="ANK" evidence="3">
    <location>
        <begin position="1600"/>
        <end position="1632"/>
    </location>
</feature>
<dbReference type="PANTHER" id="PTHR24198">
    <property type="entry name" value="ANKYRIN REPEAT AND PROTEIN KINASE DOMAIN-CONTAINING PROTEIN"/>
    <property type="match status" value="1"/>
</dbReference>
<feature type="repeat" description="ANK" evidence="3">
    <location>
        <begin position="1699"/>
        <end position="1731"/>
    </location>
</feature>
<keyword evidence="1" id="KW-0677">Repeat</keyword>
<feature type="compositionally biased region" description="Acidic residues" evidence="4">
    <location>
        <begin position="2053"/>
        <end position="2073"/>
    </location>
</feature>
<feature type="domain" description="Nephrocystin 3-like N-terminal" evidence="5">
    <location>
        <begin position="631"/>
        <end position="790"/>
    </location>
</feature>
<organism evidence="6 7">
    <name type="scientific">Fusarium pseudoanthophilum</name>
    <dbReference type="NCBI Taxonomy" id="48495"/>
    <lineage>
        <taxon>Eukaryota</taxon>
        <taxon>Fungi</taxon>
        <taxon>Dikarya</taxon>
        <taxon>Ascomycota</taxon>
        <taxon>Pezizomycotina</taxon>
        <taxon>Sordariomycetes</taxon>
        <taxon>Hypocreomycetidae</taxon>
        <taxon>Hypocreales</taxon>
        <taxon>Nectriaceae</taxon>
        <taxon>Fusarium</taxon>
        <taxon>Fusarium fujikuroi species complex</taxon>
    </lineage>
</organism>
<dbReference type="PROSITE" id="PS50088">
    <property type="entry name" value="ANK_REPEAT"/>
    <property type="match status" value="6"/>
</dbReference>
<feature type="compositionally biased region" description="Acidic residues" evidence="4">
    <location>
        <begin position="2025"/>
        <end position="2042"/>
    </location>
</feature>
<feature type="repeat" description="ANK" evidence="3">
    <location>
        <begin position="1430"/>
        <end position="1462"/>
    </location>
</feature>
<dbReference type="Proteomes" id="UP000544095">
    <property type="component" value="Unassembled WGS sequence"/>
</dbReference>
<name>A0A8H5PK61_9HYPO</name>
<gene>
    <name evidence="6" type="ORF">FPANT_3986</name>
</gene>
<dbReference type="Pfam" id="PF24883">
    <property type="entry name" value="NPHP3_N"/>
    <property type="match status" value="1"/>
</dbReference>
<dbReference type="Pfam" id="PF12796">
    <property type="entry name" value="Ank_2"/>
    <property type="match status" value="5"/>
</dbReference>
<dbReference type="PROSITE" id="PS50297">
    <property type="entry name" value="ANK_REP_REGION"/>
    <property type="match status" value="5"/>
</dbReference>
<feature type="repeat" description="ANK" evidence="3">
    <location>
        <begin position="1567"/>
        <end position="1599"/>
    </location>
</feature>
<dbReference type="InterPro" id="IPR056884">
    <property type="entry name" value="NPHP3-like_N"/>
</dbReference>
<keyword evidence="7" id="KW-1185">Reference proteome</keyword>
<feature type="repeat" description="ANK" evidence="3">
    <location>
        <begin position="1844"/>
        <end position="1876"/>
    </location>
</feature>
<sequence>MSADPDYDVDTEEDISFGISLAPKGEEGNEFHTQNDPLDPYQRENIIERKGAVDIRCSSVDIVHGLFDPDGDDLCTLIVLDFRFDPRKRARRIAHVDIELRFSSSVRGVADPQVFAIAPNGNLRFSQTTQTETKTTGGDVTIGAGAAGVQVGSGLKYEREIAREMSYAGSVTGSIDLRGRNYGKPNCASWTLLENPETKTGVPVSMRTAILLKRREEGRFQCVVTVNAKADWRTSMEWLVGTTKRDDPVLLDPTLAPTSDRYKDMEMKLGELDLNTICDITSANIIENSVKQIEIDSTLVTQSLIKAHMIRGRSFHFAEERSLDATETSSNTVDNESPSADPSLLIDTTEGYEASERKFYIVAIHGLGGQEWSSSKSNTWLQDLAAYMNWEVRIIRYAYDAAKLAEAPYPAEVISSEASTLLQRLSELRRGQQPPLPLAFFAHDIGGIIAKKALILASRYDSEHTDISYSTKLLMFLGCPHRTLDTNQDIEILASRLEMLKPADSIVTRLNRKCLARSIIGVNDSFLNTRVLTRANVINIISSKTDATERVFDKYTAALGVPMEKVLLIDKSHKELIDEPEAYAPYEGFQTKRISSFPWQDDELSRVMGIIMHQAPPIYPFKFNTTRGFVWISEHDTMIKWLKSWGLGLLHIRGTSAISNVAQHVYAGIIDRGKSSTFRAILYFKFDKHDIRRNSIGAMANSFLLQTLSQIRESPNDRMPDIEPPDFSDCWTDKDAFFFLEKLMKDITTHGEIHWIIDGLDQCDDSSALFLSMVSDMAKNSEQHFKILVTTVDDSQIREALSEFPSIDLREHPPTAEVMQSIVLEFMTELCHARPQYRHVEQEIRQLLGSCSDNDLLRRLLLEWLLVAPCASTKSAVGREIASLAPLSPAKILERSLNAVPEGSRPWARRVLMWISLSFRPLTPEELGSALSLGTSTDPASEQETYGDFIWDIENCFGPIIVQENGHVQFRHPATRDFLTTISDASDLERPWYAWNSSEEGHRNITDACVGYLSLPSTQDKILAACRACPVDQRLFENPSDITSYAVEYWPLHYQRGCLKVSPKSQTSSIASFFSDDTALKRWAAARWFLSNPHIRSDRLCLSHVPVIAFIGDGDSVENWIQSQEPDERDISQALIEASRYGHSDVVKLLLQNSSAKADSCLEAIMAAARSAELETLGILIPYAVEALHITQWPGMLTSRLAYLGSAEHLRTILGAGADANSTDPDCSPPLHCAIVRDETAAFDTLIEHGADPAAIKSNWVDTPPIVVAGKYGRAKIIDRLAKAALIDAQDKKGRNALWYAGGRGHHAVFQALVKAGAKTEALTAWVRDLRPALIPIAGLPYPKCLKSVLDAGVDINAKLREVHSFHALGIAARAGHVEICRMLLDHGTCKEFDDDSALIHATRANNIEIVNMLLKEGYKVDVQLDDSPYHGTPLVAAARAGYHDIVTVLLEKGASVNYSAPRKITPLMSAVLASQATITKKFIDAGADMDVVGGATYNWSATHFAYNRLDCMKVLVDAGADINSIGPDGTPFYLAAYFNSTKVVELLLEHKPDLETRCPEGDFTDAGYTALHCAAYYGYNELLRLLLEAGADIEAKTPKDGTPLILAVATNNEESVKILLEYKLDIDAVDVFGGTAIFCLPNPANLSVVRRLINRGASLTIRNKEKYTPLGRAVVNGDLPLARLLSSEKIDLNAEAAENGTALHIATEECNIDMVKVLTEKGANPDVANSWMYGSPLQRLFEKYDTPTENKDIIARYLIKDAGADVNVHGGNLGSVLNAAILSGSLDTIKFILEKGADIYWQDLQGRRPIHYAALKSAEHFRLLLEASGEDEERLGITTKTKYGMTVLHLAVATGRSDLVELVLSHTSGTISIDEPDDDGWTPLLWACRFCEEWGTPKEISPEIVKLLLDRGADPSVRGRTSDDREWSPLKMARFHGASQEVIDLLTASPSKRKEDDWKSKFHVSKKAARTTWYCDLCLFEHVYGTVYYCEVCGLSYGLCFKCYRYREEFHPYHDKWEERGPEFVDDDEEEEEEKEEEEEGELKSSPGIEQVQDDDSEGDWSNDEAEGEDIISDAGAASFSAEYPGRAVIIMATGDVNISMRDGQPSKSRELKPKLKVLTLGAPSLSIE</sequence>
<evidence type="ECO:0000313" key="6">
    <source>
        <dbReference type="EMBL" id="KAF5597786.1"/>
    </source>
</evidence>
<evidence type="ECO:0000256" key="1">
    <source>
        <dbReference type="ARBA" id="ARBA00022737"/>
    </source>
</evidence>
<evidence type="ECO:0000313" key="7">
    <source>
        <dbReference type="Proteomes" id="UP000544095"/>
    </source>
</evidence>
<feature type="compositionally biased region" description="Polar residues" evidence="4">
    <location>
        <begin position="325"/>
        <end position="340"/>
    </location>
</feature>
<feature type="region of interest" description="Disordered" evidence="4">
    <location>
        <begin position="2022"/>
        <end position="2078"/>
    </location>
</feature>
<keyword evidence="2 3" id="KW-0040">ANK repeat</keyword>
<dbReference type="Gene3D" id="1.25.40.20">
    <property type="entry name" value="Ankyrin repeat-containing domain"/>
    <property type="match status" value="4"/>
</dbReference>
<dbReference type="SMART" id="SM00248">
    <property type="entry name" value="ANK"/>
    <property type="match status" value="17"/>
</dbReference>
<dbReference type="PANTHER" id="PTHR24198:SF165">
    <property type="entry name" value="ANKYRIN REPEAT-CONTAINING PROTEIN-RELATED"/>
    <property type="match status" value="1"/>
</dbReference>
<evidence type="ECO:0000256" key="4">
    <source>
        <dbReference type="SAM" id="MobiDB-lite"/>
    </source>
</evidence>
<dbReference type="SUPFAM" id="SSF48403">
    <property type="entry name" value="Ankyrin repeat"/>
    <property type="match status" value="3"/>
</dbReference>
<dbReference type="InterPro" id="IPR036770">
    <property type="entry name" value="Ankyrin_rpt-contain_sf"/>
</dbReference>
<evidence type="ECO:0000259" key="5">
    <source>
        <dbReference type="Pfam" id="PF24883"/>
    </source>
</evidence>
<dbReference type="SUPFAM" id="SSF57850">
    <property type="entry name" value="RING/U-box"/>
    <property type="match status" value="1"/>
</dbReference>
<comment type="caution">
    <text evidence="6">The sequence shown here is derived from an EMBL/GenBank/DDBJ whole genome shotgun (WGS) entry which is preliminary data.</text>
</comment>
<evidence type="ECO:0000256" key="2">
    <source>
        <dbReference type="ARBA" id="ARBA00023043"/>
    </source>
</evidence>
<dbReference type="EMBL" id="JAAOAR010000179">
    <property type="protein sequence ID" value="KAF5597786.1"/>
    <property type="molecule type" value="Genomic_DNA"/>
</dbReference>
<dbReference type="PRINTS" id="PR01415">
    <property type="entry name" value="ANKYRIN"/>
</dbReference>
<feature type="region of interest" description="Disordered" evidence="4">
    <location>
        <begin position="323"/>
        <end position="344"/>
    </location>
</feature>
<reference evidence="6 7" key="1">
    <citation type="submission" date="2020-05" db="EMBL/GenBank/DDBJ databases">
        <title>Identification and distribution of gene clusters putatively required for synthesis of sphingolipid metabolism inhibitors in phylogenetically diverse species of the filamentous fungus Fusarium.</title>
        <authorList>
            <person name="Kim H.-S."/>
            <person name="Busman M."/>
            <person name="Brown D.W."/>
            <person name="Divon H."/>
            <person name="Uhlig S."/>
            <person name="Proctor R.H."/>
        </authorList>
    </citation>
    <scope>NUCLEOTIDE SEQUENCE [LARGE SCALE GENOMIC DNA]</scope>
    <source>
        <strain evidence="6 7">NRRL 25211</strain>
    </source>
</reference>
<evidence type="ECO:0000256" key="3">
    <source>
        <dbReference type="PROSITE-ProRule" id="PRU00023"/>
    </source>
</evidence>
<protein>
    <submittedName>
        <fullName evidence="6">Ankyrin 1</fullName>
    </submittedName>
</protein>
<proteinExistence type="predicted"/>
<dbReference type="InterPro" id="IPR002110">
    <property type="entry name" value="Ankyrin_rpt"/>
</dbReference>
<accession>A0A8H5PK61</accession>
<feature type="repeat" description="ANK" evidence="3">
    <location>
        <begin position="1394"/>
        <end position="1426"/>
    </location>
</feature>